<dbReference type="CDD" id="cd00565">
    <property type="entry name" value="Ubl_ThiS"/>
    <property type="match status" value="1"/>
</dbReference>
<accession>A0A1C0ABI6</accession>
<dbReference type="InterPro" id="IPR012675">
    <property type="entry name" value="Beta-grasp_dom_sf"/>
</dbReference>
<dbReference type="Proteomes" id="UP000093514">
    <property type="component" value="Unassembled WGS sequence"/>
</dbReference>
<dbReference type="EMBL" id="LWDV01000007">
    <property type="protein sequence ID" value="OCL27708.1"/>
    <property type="molecule type" value="Genomic_DNA"/>
</dbReference>
<dbReference type="InterPro" id="IPR010035">
    <property type="entry name" value="Thi_S"/>
</dbReference>
<dbReference type="InterPro" id="IPR003749">
    <property type="entry name" value="ThiS/MoaD-like"/>
</dbReference>
<dbReference type="PANTHER" id="PTHR34472">
    <property type="entry name" value="SULFUR CARRIER PROTEIN THIS"/>
    <property type="match status" value="1"/>
</dbReference>
<dbReference type="RefSeq" id="WP_068715722.1">
    <property type="nucleotide sequence ID" value="NZ_LWDV01000007.1"/>
</dbReference>
<protein>
    <submittedName>
        <fullName evidence="1">Thiamine biosynthesis protein ThiS</fullName>
    </submittedName>
</protein>
<evidence type="ECO:0000313" key="2">
    <source>
        <dbReference type="Proteomes" id="UP000093514"/>
    </source>
</evidence>
<dbReference type="InterPro" id="IPR016155">
    <property type="entry name" value="Mopterin_synth/thiamin_S_b"/>
</dbReference>
<keyword evidence="2" id="KW-1185">Reference proteome</keyword>
<reference evidence="2" key="1">
    <citation type="submission" date="2016-07" db="EMBL/GenBank/DDBJ databases">
        <authorList>
            <person name="Florea S."/>
            <person name="Webb J.S."/>
            <person name="Jaromczyk J."/>
            <person name="Schardl C.L."/>
        </authorList>
    </citation>
    <scope>NUCLEOTIDE SEQUENCE [LARGE SCALE GENOMIC DNA]</scope>
    <source>
        <strain evidence="2">Z6</strain>
    </source>
</reference>
<gene>
    <name evidence="1" type="ORF">U472_03920</name>
</gene>
<comment type="caution">
    <text evidence="1">The sequence shown here is derived from an EMBL/GenBank/DDBJ whole genome shotgun (WGS) entry which is preliminary data.</text>
</comment>
<proteinExistence type="predicted"/>
<dbReference type="Gene3D" id="3.10.20.30">
    <property type="match status" value="1"/>
</dbReference>
<reference evidence="1 2" key="2">
    <citation type="submission" date="2016-08" db="EMBL/GenBank/DDBJ databases">
        <title>Orenia metallireducens sp. nov. strain Z6, a Novel Metal-reducing Firmicute from the Deep Subsurface.</title>
        <authorList>
            <person name="Maxim B.I."/>
            <person name="Kenneth K."/>
            <person name="Flynn T.M."/>
            <person name="Oloughlin E.J."/>
            <person name="Locke R.A."/>
            <person name="Weber J.R."/>
            <person name="Egan S.M."/>
            <person name="Mackie R.I."/>
            <person name="Cann I.K."/>
        </authorList>
    </citation>
    <scope>NUCLEOTIDE SEQUENCE [LARGE SCALE GENOMIC DNA]</scope>
    <source>
        <strain evidence="1 2">Z6</strain>
    </source>
</reference>
<dbReference type="Pfam" id="PF02597">
    <property type="entry name" value="ThiS"/>
    <property type="match status" value="1"/>
</dbReference>
<dbReference type="SUPFAM" id="SSF54285">
    <property type="entry name" value="MoaD/ThiS"/>
    <property type="match status" value="1"/>
</dbReference>
<dbReference type="PANTHER" id="PTHR34472:SF1">
    <property type="entry name" value="SULFUR CARRIER PROTEIN THIS"/>
    <property type="match status" value="1"/>
</dbReference>
<name>A0A1C0ABI6_9FIRM</name>
<dbReference type="NCBIfam" id="TIGR01683">
    <property type="entry name" value="thiS"/>
    <property type="match status" value="1"/>
</dbReference>
<organism evidence="1 2">
    <name type="scientific">Orenia metallireducens</name>
    <dbReference type="NCBI Taxonomy" id="1413210"/>
    <lineage>
        <taxon>Bacteria</taxon>
        <taxon>Bacillati</taxon>
        <taxon>Bacillota</taxon>
        <taxon>Clostridia</taxon>
        <taxon>Halanaerobiales</taxon>
        <taxon>Halobacteroidaceae</taxon>
        <taxon>Orenia</taxon>
    </lineage>
</organism>
<sequence>MKIKVNGKAVELEKEITVSELLVKEDVDMPDMVSVELNGEILDRDTFSDTVVKDGDQVEFLYFMGGGASVRF</sequence>
<evidence type="ECO:0000313" key="1">
    <source>
        <dbReference type="EMBL" id="OCL27708.1"/>
    </source>
</evidence>
<dbReference type="AlphaFoldDB" id="A0A1C0ABI6"/>
<dbReference type="OrthoDB" id="9810692at2"/>